<feature type="domain" description="GmrSD restriction endonucleases C-terminal" evidence="2">
    <location>
        <begin position="99"/>
        <end position="220"/>
    </location>
</feature>
<dbReference type="PANTHER" id="PTHR24094:SF15">
    <property type="entry name" value="AMP-DEPENDENT SYNTHETASE_LIGASE DOMAIN-CONTAINING PROTEIN-RELATED"/>
    <property type="match status" value="1"/>
</dbReference>
<feature type="chain" id="PRO_5044026086" evidence="1">
    <location>
        <begin position="24"/>
        <end position="236"/>
    </location>
</feature>
<keyword evidence="4" id="KW-0255">Endonuclease</keyword>
<evidence type="ECO:0000256" key="1">
    <source>
        <dbReference type="SAM" id="SignalP"/>
    </source>
</evidence>
<dbReference type="Pfam" id="PF07510">
    <property type="entry name" value="GmrSD_C"/>
    <property type="match status" value="1"/>
</dbReference>
<reference evidence="3 5" key="1">
    <citation type="journal article" date="2016" name="Genome Announc.">
        <title>Draft Genome Sequences of Five Rapidly Growing Mycobacterium Species, M. thermoresistibile, M. fortuitum subsp. acetamidolyticum, M. canariasense, M. brisbanense, and M. novocastrense.</title>
        <authorList>
            <person name="Katahira K."/>
            <person name="Ogura Y."/>
            <person name="Gotoh Y."/>
            <person name="Hayashi T."/>
        </authorList>
    </citation>
    <scope>NUCLEOTIDE SEQUENCE [LARGE SCALE GENOMIC DNA]</scope>
    <source>
        <strain evidence="3 5">JCM18114</strain>
    </source>
</reference>
<keyword evidence="1" id="KW-0732">Signal</keyword>
<accession>A0AAW5SHK9</accession>
<gene>
    <name evidence="4" type="ORF">H7I77_09780</name>
    <name evidence="3" type="ORF">RMCN_0854</name>
</gene>
<evidence type="ECO:0000313" key="4">
    <source>
        <dbReference type="EMBL" id="MCV7023635.1"/>
    </source>
</evidence>
<feature type="signal peptide" evidence="1">
    <location>
        <begin position="1"/>
        <end position="23"/>
    </location>
</feature>
<dbReference type="PROSITE" id="PS51318">
    <property type="entry name" value="TAT"/>
    <property type="match status" value="1"/>
</dbReference>
<reference evidence="4" key="2">
    <citation type="submission" date="2020-07" db="EMBL/GenBank/DDBJ databases">
        <authorList>
            <person name="Pettersson B.M.F."/>
            <person name="Behra P.R.K."/>
            <person name="Ramesh M."/>
            <person name="Das S."/>
            <person name="Dasgupta S."/>
            <person name="Kirsebom L.A."/>
        </authorList>
    </citation>
    <scope>NUCLEOTIDE SEQUENCE</scope>
    <source>
        <strain evidence="4">DSM 44203</strain>
    </source>
</reference>
<dbReference type="EMBL" id="BCTA01000013">
    <property type="protein sequence ID" value="GAT07721.1"/>
    <property type="molecule type" value="Genomic_DNA"/>
</dbReference>
<evidence type="ECO:0000313" key="6">
    <source>
        <dbReference type="Proteomes" id="UP001207528"/>
    </source>
</evidence>
<keyword evidence="5" id="KW-1185">Reference proteome</keyword>
<dbReference type="Proteomes" id="UP001207528">
    <property type="component" value="Unassembled WGS sequence"/>
</dbReference>
<name>A0AAW5SHK9_MYCNV</name>
<evidence type="ECO:0000259" key="2">
    <source>
        <dbReference type="Pfam" id="PF07510"/>
    </source>
</evidence>
<proteinExistence type="predicted"/>
<dbReference type="InterPro" id="IPR006311">
    <property type="entry name" value="TAT_signal"/>
</dbReference>
<dbReference type="InterPro" id="IPR011089">
    <property type="entry name" value="GmrSD_C"/>
</dbReference>
<dbReference type="PANTHER" id="PTHR24094">
    <property type="entry name" value="SECRETED PROTEIN"/>
    <property type="match status" value="1"/>
</dbReference>
<dbReference type="EMBL" id="JACKTI010000029">
    <property type="protein sequence ID" value="MCV7023635.1"/>
    <property type="molecule type" value="Genomic_DNA"/>
</dbReference>
<evidence type="ECO:0000313" key="3">
    <source>
        <dbReference type="EMBL" id="GAT07721.1"/>
    </source>
</evidence>
<comment type="caution">
    <text evidence="4">The sequence shown here is derived from an EMBL/GenBank/DDBJ whole genome shotgun (WGS) entry which is preliminary data.</text>
</comment>
<organism evidence="4 6">
    <name type="scientific">Mycolicibacterium novocastrense</name>
    <name type="common">Mycobacterium novocastrense</name>
    <dbReference type="NCBI Taxonomy" id="59813"/>
    <lineage>
        <taxon>Bacteria</taxon>
        <taxon>Bacillati</taxon>
        <taxon>Actinomycetota</taxon>
        <taxon>Actinomycetes</taxon>
        <taxon>Mycobacteriales</taxon>
        <taxon>Mycobacteriaceae</taxon>
        <taxon>Mycolicibacterium</taxon>
    </lineage>
</organism>
<dbReference type="Proteomes" id="UP000069773">
    <property type="component" value="Unassembled WGS sequence"/>
</dbReference>
<dbReference type="AlphaFoldDB" id="A0AAW5SHK9"/>
<sequence>MKRRYRRKLVTLSAAALAAGALAIGAADHTQWPLSPAPPAAPAPPPTAAAGDIARLLAQIPTATTITPVAGYDRSCKKGHSCVFGPAWNDPLDHSGCDTRSRVLAAQLHDVQFKPGTRTCKVTAGWVHDPYTGQRITLEDIAVDHVVALRYAWDAGAWQWTPQQRAIFANDTDNLLAVDTRENSAKGDSGPSEWLPATGQCAYVIRFLSVAAKYQLAIADADRHAAMIACPAGVAS</sequence>
<evidence type="ECO:0000313" key="5">
    <source>
        <dbReference type="Proteomes" id="UP000069773"/>
    </source>
</evidence>
<dbReference type="RefSeq" id="WP_067387543.1">
    <property type="nucleotide sequence ID" value="NZ_BCTA01000013.1"/>
</dbReference>
<reference evidence="4" key="3">
    <citation type="journal article" date="2022" name="BMC Genomics">
        <title>Comparative genome analysis of mycobacteria focusing on tRNA and non-coding RNA.</title>
        <authorList>
            <person name="Behra P.R.K."/>
            <person name="Pettersson B.M.F."/>
            <person name="Ramesh M."/>
            <person name="Das S."/>
            <person name="Dasgupta S."/>
            <person name="Kirsebom L.A."/>
        </authorList>
    </citation>
    <scope>NUCLEOTIDE SEQUENCE</scope>
    <source>
        <strain evidence="4">DSM 44203</strain>
    </source>
</reference>
<protein>
    <submittedName>
        <fullName evidence="4">HNH endonuclease</fullName>
    </submittedName>
</protein>
<keyword evidence="4" id="KW-0378">Hydrolase</keyword>
<dbReference type="GO" id="GO:0004519">
    <property type="term" value="F:endonuclease activity"/>
    <property type="evidence" value="ECO:0007669"/>
    <property type="project" value="UniProtKB-KW"/>
</dbReference>
<keyword evidence="4" id="KW-0540">Nuclease</keyword>